<dbReference type="Pfam" id="PF00583">
    <property type="entry name" value="Acetyltransf_1"/>
    <property type="match status" value="1"/>
</dbReference>
<protein>
    <submittedName>
        <fullName evidence="2">GNAT family N-acetyltransferase</fullName>
    </submittedName>
</protein>
<dbReference type="InterPro" id="IPR000182">
    <property type="entry name" value="GNAT_dom"/>
</dbReference>
<name>A0ABS5T636_9GAMM</name>
<sequence length="142" mass="16297">MNYVLTPTLHSADQQELFAGLRRYNHSFLPPQEIGHFGVYCRDGQGKMLGGINASIKGQWLCIDYLWVDERVRGQGIGGKLLLQTEDYALSQSCQWSLVDTFSFQAPHFYLKLGYQQVMQLSDFPKVGMQRHYLQKKLECSS</sequence>
<comment type="caution">
    <text evidence="2">The sequence shown here is derived from an EMBL/GenBank/DDBJ whole genome shotgun (WGS) entry which is preliminary data.</text>
</comment>
<dbReference type="EMBL" id="JABBFO010000005">
    <property type="protein sequence ID" value="MBT0727218.1"/>
    <property type="molecule type" value="Genomic_DNA"/>
</dbReference>
<dbReference type="PROSITE" id="PS51186">
    <property type="entry name" value="GNAT"/>
    <property type="match status" value="1"/>
</dbReference>
<dbReference type="CDD" id="cd04301">
    <property type="entry name" value="NAT_SF"/>
    <property type="match status" value="1"/>
</dbReference>
<feature type="domain" description="N-acetyltransferase" evidence="1">
    <location>
        <begin position="1"/>
        <end position="139"/>
    </location>
</feature>
<organism evidence="2 3">
    <name type="scientific">Rosenbergiella australiborealis</name>
    <dbReference type="NCBI Taxonomy" id="1544696"/>
    <lineage>
        <taxon>Bacteria</taxon>
        <taxon>Pseudomonadati</taxon>
        <taxon>Pseudomonadota</taxon>
        <taxon>Gammaproteobacteria</taxon>
        <taxon>Enterobacterales</taxon>
        <taxon>Erwiniaceae</taxon>
        <taxon>Rosenbergiella</taxon>
    </lineage>
</organism>
<dbReference type="Proteomes" id="UP000786875">
    <property type="component" value="Unassembled WGS sequence"/>
</dbReference>
<evidence type="ECO:0000313" key="3">
    <source>
        <dbReference type="Proteomes" id="UP000786875"/>
    </source>
</evidence>
<dbReference type="RefSeq" id="WP_214213217.1">
    <property type="nucleotide sequence ID" value="NZ_JABBFO010000005.1"/>
</dbReference>
<evidence type="ECO:0000259" key="1">
    <source>
        <dbReference type="PROSITE" id="PS51186"/>
    </source>
</evidence>
<accession>A0ABS5T636</accession>
<reference evidence="2 3" key="1">
    <citation type="submission" date="2020-04" db="EMBL/GenBank/DDBJ databases">
        <title>Genome sequencing of Rosenbergiella species.</title>
        <authorList>
            <person name="Alvarez-Perez S."/>
            <person name="Lievens B."/>
        </authorList>
    </citation>
    <scope>NUCLEOTIDE SEQUENCE [LARGE SCALE GENOMIC DNA]</scope>
    <source>
        <strain evidence="2 3">CdVSA20.1</strain>
    </source>
</reference>
<keyword evidence="3" id="KW-1185">Reference proteome</keyword>
<proteinExistence type="predicted"/>
<dbReference type="Gene3D" id="3.40.630.30">
    <property type="match status" value="1"/>
</dbReference>
<dbReference type="SUPFAM" id="SSF55729">
    <property type="entry name" value="Acyl-CoA N-acyltransferases (Nat)"/>
    <property type="match status" value="1"/>
</dbReference>
<gene>
    <name evidence="2" type="ORF">HGT73_07445</name>
</gene>
<evidence type="ECO:0000313" key="2">
    <source>
        <dbReference type="EMBL" id="MBT0727218.1"/>
    </source>
</evidence>
<dbReference type="InterPro" id="IPR016181">
    <property type="entry name" value="Acyl_CoA_acyltransferase"/>
</dbReference>